<evidence type="ECO:0000259" key="2">
    <source>
        <dbReference type="Pfam" id="PF08775"/>
    </source>
</evidence>
<organism evidence="3 4">
    <name type="scientific">Photobacterium leiognathi</name>
    <dbReference type="NCBI Taxonomy" id="553611"/>
    <lineage>
        <taxon>Bacteria</taxon>
        <taxon>Pseudomonadati</taxon>
        <taxon>Pseudomonadota</taxon>
        <taxon>Gammaproteobacteria</taxon>
        <taxon>Vibrionales</taxon>
        <taxon>Vibrionaceae</taxon>
        <taxon>Photobacterium</taxon>
    </lineage>
</organism>
<dbReference type="RefSeq" id="WP_045070362.1">
    <property type="nucleotide sequence ID" value="NZ_JZSL01000025.1"/>
</dbReference>
<proteinExistence type="predicted"/>
<protein>
    <recommendedName>
        <fullName evidence="2">ParB protein family C-terminal domain-containing protein</fullName>
    </recommendedName>
</protein>
<evidence type="ECO:0000313" key="3">
    <source>
        <dbReference type="EMBL" id="PSV88258.1"/>
    </source>
</evidence>
<dbReference type="OrthoDB" id="5719994at2"/>
<dbReference type="Proteomes" id="UP000240410">
    <property type="component" value="Unassembled WGS sequence"/>
</dbReference>
<evidence type="ECO:0000313" key="4">
    <source>
        <dbReference type="Proteomes" id="UP000240410"/>
    </source>
</evidence>
<dbReference type="AlphaFoldDB" id="A0A2T3M7P2"/>
<feature type="domain" description="ParB protein family C-terminal" evidence="2">
    <location>
        <begin position="217"/>
        <end position="337"/>
    </location>
</feature>
<dbReference type="EMBL" id="PYOJ01000019">
    <property type="protein sequence ID" value="PSV88258.1"/>
    <property type="molecule type" value="Genomic_DNA"/>
</dbReference>
<keyword evidence="1" id="KW-0238">DNA-binding</keyword>
<comment type="caution">
    <text evidence="3">The sequence shown here is derived from an EMBL/GenBank/DDBJ whole genome shotgun (WGS) entry which is preliminary data.</text>
</comment>
<name>A0A2T3M7P2_PHOLE</name>
<dbReference type="InterPro" id="IPR014884">
    <property type="entry name" value="ParB_fam_C"/>
</dbReference>
<sequence>MSKFGRQTSKEQLLHGGKKAGFSQVRQSNNLGSSAQFTNTSKTKVFTLESGKVSATHHIISTVDIETKTRAHKLNPRNQKALCLDAVRKIIEDIRENGIDTDCVGIWSDDNTTIEVIEGSVRRWCAIETDQVYPIWVLPAGCATNRDIRRLISSAVMQKAHSFRERGRAMMQEAIELDSNAINMKVNDLAVLLDIGRETVRKLLQAYKVSEVLIEAFPDCEGIPNSFYASLSRIEKILIKHSRKPAEFVKEAQKNVNMESFATVDDRQVHLLKSMEQLEAKIKGGSGKSEWDAVEVVTFDNKDKRVRKLTNNDGRLVKFEFSRIEKDLIDEIEILIKNRYSERD</sequence>
<evidence type="ECO:0000256" key="1">
    <source>
        <dbReference type="ARBA" id="ARBA00023125"/>
    </source>
</evidence>
<dbReference type="Pfam" id="PF08775">
    <property type="entry name" value="ParB"/>
    <property type="match status" value="1"/>
</dbReference>
<dbReference type="PANTHER" id="PTHR38973">
    <property type="entry name" value="PLASMID PARTITIONING CONTROL PROTEIN-RELATED"/>
    <property type="match status" value="1"/>
</dbReference>
<dbReference type="Gene3D" id="1.10.10.2830">
    <property type="match status" value="1"/>
</dbReference>
<dbReference type="GO" id="GO:0003677">
    <property type="term" value="F:DNA binding"/>
    <property type="evidence" value="ECO:0007669"/>
    <property type="project" value="UniProtKB-KW"/>
</dbReference>
<accession>A0A2T3M7P2</accession>
<gene>
    <name evidence="3" type="ORF">CTM89_14875</name>
</gene>
<reference evidence="3 4" key="1">
    <citation type="submission" date="2018-03" db="EMBL/GenBank/DDBJ databases">
        <title>Whole genome sequencing of Histamine producing bacteria.</title>
        <authorList>
            <person name="Butler K."/>
        </authorList>
    </citation>
    <scope>NUCLEOTIDE SEQUENCE [LARGE SCALE GENOMIC DNA]</scope>
    <source>
        <strain evidence="3 4">ATCC 33979</strain>
    </source>
</reference>
<dbReference type="PANTHER" id="PTHR38973:SF1">
    <property type="entry name" value="PLASMID PARTITION PROTEIN B"/>
    <property type="match status" value="1"/>
</dbReference>